<reference evidence="1 2" key="1">
    <citation type="journal article" date="2018" name="Sci. Rep.">
        <title>Genomic signatures of local adaptation to the degree of environmental predictability in rotifers.</title>
        <authorList>
            <person name="Franch-Gras L."/>
            <person name="Hahn C."/>
            <person name="Garcia-Roger E.M."/>
            <person name="Carmona M.J."/>
            <person name="Serra M."/>
            <person name="Gomez A."/>
        </authorList>
    </citation>
    <scope>NUCLEOTIDE SEQUENCE [LARGE SCALE GENOMIC DNA]</scope>
    <source>
        <strain evidence="1">HYR1</strain>
    </source>
</reference>
<keyword evidence="2" id="KW-1185">Reference proteome</keyword>
<dbReference type="EMBL" id="REGN01000561">
    <property type="protein sequence ID" value="RNA41063.1"/>
    <property type="molecule type" value="Genomic_DNA"/>
</dbReference>
<dbReference type="Proteomes" id="UP000276133">
    <property type="component" value="Unassembled WGS sequence"/>
</dbReference>
<protein>
    <submittedName>
        <fullName evidence="1">Uncharacterized protein</fullName>
    </submittedName>
</protein>
<proteinExistence type="predicted"/>
<gene>
    <name evidence="1" type="ORF">BpHYR1_035063</name>
</gene>
<evidence type="ECO:0000313" key="1">
    <source>
        <dbReference type="EMBL" id="RNA41063.1"/>
    </source>
</evidence>
<dbReference type="AlphaFoldDB" id="A0A3M7SZ15"/>
<name>A0A3M7SZ15_BRAPC</name>
<organism evidence="1 2">
    <name type="scientific">Brachionus plicatilis</name>
    <name type="common">Marine rotifer</name>
    <name type="synonym">Brachionus muelleri</name>
    <dbReference type="NCBI Taxonomy" id="10195"/>
    <lineage>
        <taxon>Eukaryota</taxon>
        <taxon>Metazoa</taxon>
        <taxon>Spiralia</taxon>
        <taxon>Gnathifera</taxon>
        <taxon>Rotifera</taxon>
        <taxon>Eurotatoria</taxon>
        <taxon>Monogononta</taxon>
        <taxon>Pseudotrocha</taxon>
        <taxon>Ploima</taxon>
        <taxon>Brachionidae</taxon>
        <taxon>Brachionus</taxon>
    </lineage>
</organism>
<sequence>MPQLQNEEPTEIVENKAALIFCEIEDNLHFKEGGIKEIQFVELNKKLVISHSACHTHELFMKINVIEN</sequence>
<evidence type="ECO:0000313" key="2">
    <source>
        <dbReference type="Proteomes" id="UP000276133"/>
    </source>
</evidence>
<comment type="caution">
    <text evidence="1">The sequence shown here is derived from an EMBL/GenBank/DDBJ whole genome shotgun (WGS) entry which is preliminary data.</text>
</comment>
<accession>A0A3M7SZ15</accession>